<evidence type="ECO:0000313" key="4">
    <source>
        <dbReference type="Proteomes" id="UP000006431"/>
    </source>
</evidence>
<feature type="domain" description="DUF302" evidence="2">
    <location>
        <begin position="108"/>
        <end position="154"/>
    </location>
</feature>
<dbReference type="eggNOG" id="COG3439">
    <property type="taxonomic scope" value="Bacteria"/>
</dbReference>
<name>B6BK10_SULGG</name>
<dbReference type="InterPro" id="IPR005180">
    <property type="entry name" value="DUF302"/>
</dbReference>
<dbReference type="PATRIC" id="fig|929558.5.peg.2567"/>
<protein>
    <recommendedName>
        <fullName evidence="2">DUF302 domain-containing protein</fullName>
    </recommendedName>
</protein>
<dbReference type="RefSeq" id="WP_008337502.1">
    <property type="nucleotide sequence ID" value="NZ_AFRZ01000001.1"/>
</dbReference>
<accession>B6BK10</accession>
<gene>
    <name evidence="3" type="ORF">SMGD1_2578</name>
</gene>
<dbReference type="InterPro" id="IPR035923">
    <property type="entry name" value="TT1751-like_sf"/>
</dbReference>
<dbReference type="Proteomes" id="UP000006431">
    <property type="component" value="Unassembled WGS sequence"/>
</dbReference>
<feature type="signal peptide" evidence="1">
    <location>
        <begin position="1"/>
        <end position="23"/>
    </location>
</feature>
<comment type="caution">
    <text evidence="3">The sequence shown here is derived from an EMBL/GenBank/DDBJ whole genome shotgun (WGS) entry which is preliminary data.</text>
</comment>
<dbReference type="PROSITE" id="PS51257">
    <property type="entry name" value="PROKAR_LIPOPROTEIN"/>
    <property type="match status" value="1"/>
</dbReference>
<evidence type="ECO:0000259" key="2">
    <source>
        <dbReference type="Pfam" id="PF03625"/>
    </source>
</evidence>
<evidence type="ECO:0000256" key="1">
    <source>
        <dbReference type="SAM" id="SignalP"/>
    </source>
</evidence>
<accession>H1FS20</accession>
<organism evidence="3 4">
    <name type="scientific">Sulfurimonas gotlandica (strain DSM 19862 / JCM 16533 / GD1)</name>
    <dbReference type="NCBI Taxonomy" id="929558"/>
    <lineage>
        <taxon>Bacteria</taxon>
        <taxon>Pseudomonadati</taxon>
        <taxon>Campylobacterota</taxon>
        <taxon>Epsilonproteobacteria</taxon>
        <taxon>Campylobacterales</taxon>
        <taxon>Sulfurimonadaceae</taxon>
        <taxon>Sulfurimonas</taxon>
    </lineage>
</organism>
<dbReference type="HOGENOM" id="CLU_108952_0_0_7"/>
<keyword evidence="4" id="KW-1185">Reference proteome</keyword>
<sequence length="221" mass="24894">MKRKIVMMVATVFAAFTMSGCTAMNLGVKFMGFDEKTQESYAAMMDVVDETGDPAQAMMKEWLITDDSLSEEDIFDEMKSLAGDHNMRFVGEKPMFRIKDPKPNQVSRARIGEFCSLGVAKKMLDHSRFYGGFMPCRIIYVEYGDGRRYLVSMDMTLALYGGTDVKPIDPGLMADMENVKTAMEKIPLKAAGYDTQADADKAMIKYYTEKGIKERLPVIKK</sequence>
<dbReference type="EMBL" id="AFRZ01000001">
    <property type="protein sequence ID" value="EHP31100.1"/>
    <property type="molecule type" value="Genomic_DNA"/>
</dbReference>
<dbReference type="SUPFAM" id="SSF103247">
    <property type="entry name" value="TT1751-like"/>
    <property type="match status" value="1"/>
</dbReference>
<proteinExistence type="predicted"/>
<dbReference type="Gene3D" id="3.30.310.70">
    <property type="entry name" value="TT1751-like domain"/>
    <property type="match status" value="1"/>
</dbReference>
<dbReference type="OrthoDB" id="9783833at2"/>
<dbReference type="AlphaFoldDB" id="B6BK10"/>
<dbReference type="Pfam" id="PF03625">
    <property type="entry name" value="DUF302"/>
    <property type="match status" value="1"/>
</dbReference>
<keyword evidence="1" id="KW-0732">Signal</keyword>
<evidence type="ECO:0000313" key="3">
    <source>
        <dbReference type="EMBL" id="EHP31100.1"/>
    </source>
</evidence>
<dbReference type="STRING" id="929558.SMGD1_2578"/>
<feature type="chain" id="PRO_5002843051" description="DUF302 domain-containing protein" evidence="1">
    <location>
        <begin position="24"/>
        <end position="221"/>
    </location>
</feature>
<reference evidence="3 4" key="1">
    <citation type="journal article" date="2012" name="Proc. Natl. Acad. Sci. U.S.A.">
        <title>Genome and physiology of a model Epsilonproteobacterium responsible for sulfide detoxification in marine oxygen depletion zones.</title>
        <authorList>
            <person name="Grote J."/>
            <person name="Schott T."/>
            <person name="Bruckner C.G."/>
            <person name="Glockner F.O."/>
            <person name="Jost G."/>
            <person name="Teeling H."/>
            <person name="Labrenz M."/>
            <person name="Jurgens K."/>
        </authorList>
    </citation>
    <scope>NUCLEOTIDE SEQUENCE [LARGE SCALE GENOMIC DNA]</scope>
    <source>
        <strain evidence="3 4">GD1</strain>
    </source>
</reference>